<keyword evidence="2" id="KW-1185">Reference proteome</keyword>
<dbReference type="EMBL" id="OY731406">
    <property type="protein sequence ID" value="CAJ1974542.1"/>
    <property type="molecule type" value="Genomic_DNA"/>
</dbReference>
<dbReference type="Proteomes" id="UP001189624">
    <property type="component" value="Chromosome 9"/>
</dbReference>
<reference evidence="1" key="1">
    <citation type="submission" date="2023-10" db="EMBL/GenBank/DDBJ databases">
        <authorList>
            <person name="Domelevo Entfellner J.-B."/>
        </authorList>
    </citation>
    <scope>NUCLEOTIDE SEQUENCE</scope>
</reference>
<proteinExistence type="predicted"/>
<sequence>MAGTKGAIPVLHLFLILALRFSKVSLRLVGYFRRLMDKLRTKKLVTGKRDKVCRSKTEGGVGVIFVVKENQTAMLKLAWECFHGNTAWESLMLGLIIDTLSSIASIDD</sequence>
<gene>
    <name evidence="1" type="ORF">AYBTSS11_LOCUS26622</name>
</gene>
<name>A0AA86VN18_9FABA</name>
<protein>
    <submittedName>
        <fullName evidence="1">Uncharacterized protein</fullName>
    </submittedName>
</protein>
<dbReference type="Gramene" id="rna-AYBTSS11_LOCUS26622">
    <property type="protein sequence ID" value="CAJ1974542.1"/>
    <property type="gene ID" value="gene-AYBTSS11_LOCUS26622"/>
</dbReference>
<dbReference type="AlphaFoldDB" id="A0AA86VN18"/>
<evidence type="ECO:0000313" key="2">
    <source>
        <dbReference type="Proteomes" id="UP001189624"/>
    </source>
</evidence>
<organism evidence="1 2">
    <name type="scientific">Sphenostylis stenocarpa</name>
    <dbReference type="NCBI Taxonomy" id="92480"/>
    <lineage>
        <taxon>Eukaryota</taxon>
        <taxon>Viridiplantae</taxon>
        <taxon>Streptophyta</taxon>
        <taxon>Embryophyta</taxon>
        <taxon>Tracheophyta</taxon>
        <taxon>Spermatophyta</taxon>
        <taxon>Magnoliopsida</taxon>
        <taxon>eudicotyledons</taxon>
        <taxon>Gunneridae</taxon>
        <taxon>Pentapetalae</taxon>
        <taxon>rosids</taxon>
        <taxon>fabids</taxon>
        <taxon>Fabales</taxon>
        <taxon>Fabaceae</taxon>
        <taxon>Papilionoideae</taxon>
        <taxon>50 kb inversion clade</taxon>
        <taxon>NPAAA clade</taxon>
        <taxon>indigoferoid/millettioid clade</taxon>
        <taxon>Phaseoleae</taxon>
        <taxon>Sphenostylis</taxon>
    </lineage>
</organism>
<evidence type="ECO:0000313" key="1">
    <source>
        <dbReference type="EMBL" id="CAJ1974542.1"/>
    </source>
</evidence>
<accession>A0AA86VN18</accession>